<evidence type="ECO:0000313" key="2">
    <source>
        <dbReference type="Proteomes" id="UP000648187"/>
    </source>
</evidence>
<gene>
    <name evidence="1" type="ORF">HW555_004751</name>
</gene>
<protein>
    <submittedName>
        <fullName evidence="1">Uncharacterized protein</fullName>
    </submittedName>
</protein>
<keyword evidence="2" id="KW-1185">Reference proteome</keyword>
<evidence type="ECO:0000313" key="1">
    <source>
        <dbReference type="EMBL" id="KAF9418463.1"/>
    </source>
</evidence>
<organism evidence="1 2">
    <name type="scientific">Spodoptera exigua</name>
    <name type="common">Beet armyworm</name>
    <name type="synonym">Noctua fulgens</name>
    <dbReference type="NCBI Taxonomy" id="7107"/>
    <lineage>
        <taxon>Eukaryota</taxon>
        <taxon>Metazoa</taxon>
        <taxon>Ecdysozoa</taxon>
        <taxon>Arthropoda</taxon>
        <taxon>Hexapoda</taxon>
        <taxon>Insecta</taxon>
        <taxon>Pterygota</taxon>
        <taxon>Neoptera</taxon>
        <taxon>Endopterygota</taxon>
        <taxon>Lepidoptera</taxon>
        <taxon>Glossata</taxon>
        <taxon>Ditrysia</taxon>
        <taxon>Noctuoidea</taxon>
        <taxon>Noctuidae</taxon>
        <taxon>Amphipyrinae</taxon>
        <taxon>Spodoptera</taxon>
    </lineage>
</organism>
<proteinExistence type="predicted"/>
<sequence>MTAFTIWCGRDGASCYDDEPPFSMSSSPIIISAQCHKTHASIMADRRTNKFSVEGYNKGSTLFLIYTDIVSSLFHSDKIVQPVVQQIGCAIKWPTGQLVISQAMHRWHRQQCGWHTLSVARGYGRPDRCRPTFTVNALRPPYASASPAPPRALPHPRDAPQHATLNIATSILRDPSGRSYETQLASLFRERQAFRLYLQHNLESIIRIFTPVSITRHFPSENLLYIPAFYPDRL</sequence>
<dbReference type="Proteomes" id="UP000648187">
    <property type="component" value="Unassembled WGS sequence"/>
</dbReference>
<dbReference type="EMBL" id="JACKWZ010000055">
    <property type="protein sequence ID" value="KAF9418463.1"/>
    <property type="molecule type" value="Genomic_DNA"/>
</dbReference>
<accession>A0A835GJ62</accession>
<dbReference type="AlphaFoldDB" id="A0A835GJ62"/>
<name>A0A835GJ62_SPOEX</name>
<reference evidence="1" key="1">
    <citation type="submission" date="2020-08" db="EMBL/GenBank/DDBJ databases">
        <title>Spodoptera exigua strain:BAW_Kor-Di-RS1 Genome sequencing and assembly.</title>
        <authorList>
            <person name="Kim J."/>
            <person name="Nam H.Y."/>
            <person name="Kwon M."/>
            <person name="Choi J.H."/>
            <person name="Cho S.R."/>
            <person name="Kim G.-H."/>
        </authorList>
    </citation>
    <scope>NUCLEOTIDE SEQUENCE</scope>
    <source>
        <strain evidence="1">BAW_Kor-Di-RS1</strain>
        <tissue evidence="1">Whole-body</tissue>
    </source>
</reference>
<comment type="caution">
    <text evidence="1">The sequence shown here is derived from an EMBL/GenBank/DDBJ whole genome shotgun (WGS) entry which is preliminary data.</text>
</comment>